<dbReference type="EMBL" id="AP023326">
    <property type="protein sequence ID" value="BCI66525.1"/>
    <property type="molecule type" value="Genomic_DNA"/>
</dbReference>
<organism evidence="1 2">
    <name type="scientific">Acetobacter aceti</name>
    <dbReference type="NCBI Taxonomy" id="435"/>
    <lineage>
        <taxon>Bacteria</taxon>
        <taxon>Pseudomonadati</taxon>
        <taxon>Pseudomonadota</taxon>
        <taxon>Alphaproteobacteria</taxon>
        <taxon>Acetobacterales</taxon>
        <taxon>Acetobacteraceae</taxon>
        <taxon>Acetobacter</taxon>
        <taxon>Acetobacter subgen. Acetobacter</taxon>
    </lineage>
</organism>
<evidence type="ECO:0000313" key="2">
    <source>
        <dbReference type="Proteomes" id="UP000515220"/>
    </source>
</evidence>
<accession>A0A6S6PIL4</accession>
<protein>
    <submittedName>
        <fullName evidence="1">Uncharacterized protein</fullName>
    </submittedName>
</protein>
<sequence length="88" mass="9787">MSGIEDHEGMDMPFQQAEDGYFPGSAPASFSFVMSPGIALIDFNFTRGRCLMSNLFYDDFSQFLVIQSRCITIDAYNFSGAPEGVFEC</sequence>
<proteinExistence type="predicted"/>
<evidence type="ECO:0000313" key="1">
    <source>
        <dbReference type="EMBL" id="BCI66525.1"/>
    </source>
</evidence>
<dbReference type="Proteomes" id="UP000515220">
    <property type="component" value="Chromosome"/>
</dbReference>
<reference evidence="1 2" key="1">
    <citation type="submission" date="2020-07" db="EMBL/GenBank/DDBJ databases">
        <title>Complete Genome Sequence of an acetic acid bacterium, Acetobacter aceti JCM20276.</title>
        <authorList>
            <person name="Hirose Y."/>
            <person name="Mihara H."/>
        </authorList>
    </citation>
    <scope>NUCLEOTIDE SEQUENCE [LARGE SCALE GENOMIC DNA]</scope>
    <source>
        <strain evidence="1 2">JCM20276</strain>
    </source>
</reference>
<dbReference type="AlphaFoldDB" id="A0A6S6PIL4"/>
<name>A0A6S6PIL4_ACEAC</name>
<gene>
    <name evidence="1" type="ORF">AAJCM20276_11490</name>
</gene>